<feature type="compositionally biased region" description="Polar residues" evidence="12">
    <location>
        <begin position="417"/>
        <end position="426"/>
    </location>
</feature>
<evidence type="ECO:0000256" key="8">
    <source>
        <dbReference type="ARBA" id="ARBA00049003"/>
    </source>
</evidence>
<feature type="compositionally biased region" description="Polar residues" evidence="12">
    <location>
        <begin position="1178"/>
        <end position="1205"/>
    </location>
</feature>
<dbReference type="InterPro" id="IPR000719">
    <property type="entry name" value="Prot_kinase_dom"/>
</dbReference>
<feature type="compositionally biased region" description="Polar residues" evidence="12">
    <location>
        <begin position="1307"/>
        <end position="1329"/>
    </location>
</feature>
<dbReference type="GO" id="GO:0005524">
    <property type="term" value="F:ATP binding"/>
    <property type="evidence" value="ECO:0007669"/>
    <property type="project" value="UniProtKB-UniRule"/>
</dbReference>
<comment type="similarity">
    <text evidence="1">Belongs to the protein kinase superfamily. CMGC Ser/Thr protein kinase family. MNB/DYRK subfamily.</text>
</comment>
<feature type="region of interest" description="Disordered" evidence="12">
    <location>
        <begin position="1"/>
        <end position="112"/>
    </location>
</feature>
<feature type="compositionally biased region" description="Polar residues" evidence="12">
    <location>
        <begin position="1001"/>
        <end position="1010"/>
    </location>
</feature>
<dbReference type="PROSITE" id="PS00108">
    <property type="entry name" value="PROTEIN_KINASE_ST"/>
    <property type="match status" value="1"/>
</dbReference>
<feature type="region of interest" description="Disordered" evidence="12">
    <location>
        <begin position="414"/>
        <end position="525"/>
    </location>
</feature>
<feature type="compositionally biased region" description="Low complexity" evidence="12">
    <location>
        <begin position="1206"/>
        <end position="1220"/>
    </location>
</feature>
<evidence type="ECO:0000256" key="3">
    <source>
        <dbReference type="ARBA" id="ARBA00022527"/>
    </source>
</evidence>
<evidence type="ECO:0000256" key="5">
    <source>
        <dbReference type="ARBA" id="ARBA00022741"/>
    </source>
</evidence>
<feature type="region of interest" description="Disordered" evidence="12">
    <location>
        <begin position="1818"/>
        <end position="1846"/>
    </location>
</feature>
<protein>
    <recommendedName>
        <fullName evidence="2">dual-specificity kinase</fullName>
        <ecNumber evidence="2">2.7.12.1</ecNumber>
    </recommendedName>
</protein>
<feature type="compositionally biased region" description="Polar residues" evidence="12">
    <location>
        <begin position="835"/>
        <end position="845"/>
    </location>
</feature>
<feature type="compositionally biased region" description="Low complexity" evidence="12">
    <location>
        <begin position="703"/>
        <end position="719"/>
    </location>
</feature>
<dbReference type="GO" id="GO:0004674">
    <property type="term" value="F:protein serine/threonine kinase activity"/>
    <property type="evidence" value="ECO:0007669"/>
    <property type="project" value="UniProtKB-KW"/>
</dbReference>
<evidence type="ECO:0000256" key="4">
    <source>
        <dbReference type="ARBA" id="ARBA00022679"/>
    </source>
</evidence>
<keyword evidence="4" id="KW-0808">Transferase</keyword>
<evidence type="ECO:0000313" key="15">
    <source>
        <dbReference type="Proteomes" id="UP001153365"/>
    </source>
</evidence>
<organism evidence="14 15">
    <name type="scientific">Phakopsora pachyrhizi</name>
    <name type="common">Asian soybean rust disease fungus</name>
    <dbReference type="NCBI Taxonomy" id="170000"/>
    <lineage>
        <taxon>Eukaryota</taxon>
        <taxon>Fungi</taxon>
        <taxon>Dikarya</taxon>
        <taxon>Basidiomycota</taxon>
        <taxon>Pucciniomycotina</taxon>
        <taxon>Pucciniomycetes</taxon>
        <taxon>Pucciniales</taxon>
        <taxon>Phakopsoraceae</taxon>
        <taxon>Phakopsora</taxon>
    </lineage>
</organism>
<evidence type="ECO:0000256" key="12">
    <source>
        <dbReference type="SAM" id="MobiDB-lite"/>
    </source>
</evidence>
<feature type="compositionally biased region" description="Polar residues" evidence="12">
    <location>
        <begin position="456"/>
        <end position="466"/>
    </location>
</feature>
<comment type="caution">
    <text evidence="14">The sequence shown here is derived from an EMBL/GenBank/DDBJ whole genome shotgun (WGS) entry which is preliminary data.</text>
</comment>
<feature type="compositionally biased region" description="Low complexity" evidence="12">
    <location>
        <begin position="377"/>
        <end position="400"/>
    </location>
</feature>
<keyword evidence="6 14" id="KW-0418">Kinase</keyword>
<evidence type="ECO:0000313" key="14">
    <source>
        <dbReference type="EMBL" id="CAH7688229.1"/>
    </source>
</evidence>
<feature type="region of interest" description="Disordered" evidence="12">
    <location>
        <begin position="929"/>
        <end position="1107"/>
    </location>
</feature>
<comment type="catalytic activity">
    <reaction evidence="9">
        <text>L-threonyl-[protein] + ATP = O-phospho-L-threonyl-[protein] + ADP + H(+)</text>
        <dbReference type="Rhea" id="RHEA:46608"/>
        <dbReference type="Rhea" id="RHEA-COMP:11060"/>
        <dbReference type="Rhea" id="RHEA-COMP:11605"/>
        <dbReference type="ChEBI" id="CHEBI:15378"/>
        <dbReference type="ChEBI" id="CHEBI:30013"/>
        <dbReference type="ChEBI" id="CHEBI:30616"/>
        <dbReference type="ChEBI" id="CHEBI:61977"/>
        <dbReference type="ChEBI" id="CHEBI:456216"/>
        <dbReference type="EC" id="2.7.12.1"/>
    </reaction>
</comment>
<feature type="compositionally biased region" description="Low complexity" evidence="12">
    <location>
        <begin position="78"/>
        <end position="91"/>
    </location>
</feature>
<evidence type="ECO:0000256" key="9">
    <source>
        <dbReference type="ARBA" id="ARBA00049308"/>
    </source>
</evidence>
<feature type="region of interest" description="Disordered" evidence="12">
    <location>
        <begin position="539"/>
        <end position="558"/>
    </location>
</feature>
<dbReference type="InterPro" id="IPR017441">
    <property type="entry name" value="Protein_kinase_ATP_BS"/>
</dbReference>
<dbReference type="Gene3D" id="3.30.10.30">
    <property type="entry name" value="DYRK"/>
    <property type="match status" value="1"/>
</dbReference>
<comment type="catalytic activity">
    <reaction evidence="8">
        <text>L-seryl-[protein] + ATP = O-phospho-L-seryl-[protein] + ADP + H(+)</text>
        <dbReference type="Rhea" id="RHEA:17989"/>
        <dbReference type="Rhea" id="RHEA-COMP:9863"/>
        <dbReference type="Rhea" id="RHEA-COMP:11604"/>
        <dbReference type="ChEBI" id="CHEBI:15378"/>
        <dbReference type="ChEBI" id="CHEBI:29999"/>
        <dbReference type="ChEBI" id="CHEBI:30616"/>
        <dbReference type="ChEBI" id="CHEBI:83421"/>
        <dbReference type="ChEBI" id="CHEBI:456216"/>
        <dbReference type="EC" id="2.7.12.1"/>
    </reaction>
</comment>
<dbReference type="EC" id="2.7.12.1" evidence="2"/>
<evidence type="ECO:0000256" key="10">
    <source>
        <dbReference type="ARBA" id="ARBA00051680"/>
    </source>
</evidence>
<name>A0AAV0BME9_PHAPC</name>
<feature type="compositionally biased region" description="Polar residues" evidence="12">
    <location>
        <begin position="353"/>
        <end position="370"/>
    </location>
</feature>
<dbReference type="SUPFAM" id="SSF56112">
    <property type="entry name" value="Protein kinase-like (PK-like)"/>
    <property type="match status" value="1"/>
</dbReference>
<dbReference type="Gene3D" id="1.10.510.10">
    <property type="entry name" value="Transferase(Phosphotransferase) domain 1"/>
    <property type="match status" value="2"/>
</dbReference>
<feature type="compositionally biased region" description="Polar residues" evidence="12">
    <location>
        <begin position="665"/>
        <end position="689"/>
    </location>
</feature>
<dbReference type="CDD" id="cd14210">
    <property type="entry name" value="PKc_DYRK"/>
    <property type="match status" value="1"/>
</dbReference>
<dbReference type="PANTHER" id="PTHR24058:SF22">
    <property type="entry name" value="DUAL SPECIFICITY TYROSINE-PHOSPHORYLATION-REGULATED KINASE 4"/>
    <property type="match status" value="1"/>
</dbReference>
<feature type="compositionally biased region" description="Polar residues" evidence="12">
    <location>
        <begin position="495"/>
        <end position="523"/>
    </location>
</feature>
<feature type="compositionally biased region" description="Polar residues" evidence="12">
    <location>
        <begin position="18"/>
        <end position="41"/>
    </location>
</feature>
<feature type="compositionally biased region" description="Low complexity" evidence="12">
    <location>
        <begin position="224"/>
        <end position="246"/>
    </location>
</feature>
<keyword evidence="5 11" id="KW-0547">Nucleotide-binding</keyword>
<feature type="compositionally biased region" description="Low complexity" evidence="12">
    <location>
        <begin position="1284"/>
        <end position="1293"/>
    </location>
</feature>
<evidence type="ECO:0000256" key="7">
    <source>
        <dbReference type="ARBA" id="ARBA00022840"/>
    </source>
</evidence>
<feature type="region of interest" description="Disordered" evidence="12">
    <location>
        <begin position="287"/>
        <end position="400"/>
    </location>
</feature>
<dbReference type="Gene3D" id="3.30.200.20">
    <property type="entry name" value="Phosphorylase Kinase, domain 1"/>
    <property type="match status" value="1"/>
</dbReference>
<feature type="compositionally biased region" description="Polar residues" evidence="12">
    <location>
        <begin position="569"/>
        <end position="589"/>
    </location>
</feature>
<proteinExistence type="inferred from homology"/>
<feature type="compositionally biased region" description="Polar residues" evidence="12">
    <location>
        <begin position="56"/>
        <end position="68"/>
    </location>
</feature>
<feature type="compositionally biased region" description="Basic and acidic residues" evidence="12">
    <location>
        <begin position="209"/>
        <end position="223"/>
    </location>
</feature>
<feature type="region of interest" description="Disordered" evidence="12">
    <location>
        <begin position="772"/>
        <end position="793"/>
    </location>
</feature>
<feature type="compositionally biased region" description="Basic and acidic residues" evidence="12">
    <location>
        <begin position="783"/>
        <end position="793"/>
    </location>
</feature>
<feature type="compositionally biased region" description="Low complexity" evidence="12">
    <location>
        <begin position="427"/>
        <end position="440"/>
    </location>
</feature>
<reference evidence="14" key="1">
    <citation type="submission" date="2022-06" db="EMBL/GenBank/DDBJ databases">
        <authorList>
            <consortium name="SYNGENTA / RWTH Aachen University"/>
        </authorList>
    </citation>
    <scope>NUCLEOTIDE SEQUENCE</scope>
</reference>
<feature type="compositionally biased region" description="Low complexity" evidence="12">
    <location>
        <begin position="1727"/>
        <end position="1743"/>
    </location>
</feature>
<evidence type="ECO:0000256" key="11">
    <source>
        <dbReference type="PROSITE-ProRule" id="PRU10141"/>
    </source>
</evidence>
<feature type="compositionally biased region" description="Low complexity" evidence="12">
    <location>
        <begin position="290"/>
        <end position="326"/>
    </location>
</feature>
<feature type="compositionally biased region" description="Polar residues" evidence="12">
    <location>
        <begin position="1744"/>
        <end position="1779"/>
    </location>
</feature>
<feature type="compositionally biased region" description="Low complexity" evidence="12">
    <location>
        <begin position="193"/>
        <end position="208"/>
    </location>
</feature>
<evidence type="ECO:0000256" key="6">
    <source>
        <dbReference type="ARBA" id="ARBA00022777"/>
    </source>
</evidence>
<dbReference type="GO" id="GO:0005737">
    <property type="term" value="C:cytoplasm"/>
    <property type="evidence" value="ECO:0007669"/>
    <property type="project" value="TreeGrafter"/>
</dbReference>
<feature type="compositionally biased region" description="Polar residues" evidence="12">
    <location>
        <begin position="929"/>
        <end position="945"/>
    </location>
</feature>
<feature type="binding site" evidence="11">
    <location>
        <position position="1484"/>
    </location>
    <ligand>
        <name>ATP</name>
        <dbReference type="ChEBI" id="CHEBI:30616"/>
    </ligand>
</feature>
<dbReference type="GO" id="GO:0005856">
    <property type="term" value="C:cytoskeleton"/>
    <property type="evidence" value="ECO:0007669"/>
    <property type="project" value="TreeGrafter"/>
</dbReference>
<feature type="domain" description="Protein kinase" evidence="13">
    <location>
        <begin position="1455"/>
        <end position="1721"/>
    </location>
</feature>
<gene>
    <name evidence="14" type="ORF">PPACK8108_LOCUS23165</name>
</gene>
<evidence type="ECO:0000256" key="2">
    <source>
        <dbReference type="ARBA" id="ARBA00013203"/>
    </source>
</evidence>
<feature type="compositionally biased region" description="Polar residues" evidence="12">
    <location>
        <begin position="811"/>
        <end position="822"/>
    </location>
</feature>
<feature type="region of interest" description="Disordered" evidence="12">
    <location>
        <begin position="1726"/>
        <end position="1779"/>
    </location>
</feature>
<accession>A0AAV0BME9</accession>
<feature type="compositionally biased region" description="Low complexity" evidence="12">
    <location>
        <begin position="590"/>
        <end position="600"/>
    </location>
</feature>
<dbReference type="InterPro" id="IPR050494">
    <property type="entry name" value="Ser_Thr_dual-spec_kinase"/>
</dbReference>
<keyword evidence="15" id="KW-1185">Reference proteome</keyword>
<feature type="region of interest" description="Disordered" evidence="12">
    <location>
        <begin position="665"/>
        <end position="757"/>
    </location>
</feature>
<feature type="compositionally biased region" description="Polar residues" evidence="12">
    <location>
        <begin position="1021"/>
        <end position="1055"/>
    </location>
</feature>
<dbReference type="Proteomes" id="UP001153365">
    <property type="component" value="Unassembled WGS sequence"/>
</dbReference>
<dbReference type="SMART" id="SM00220">
    <property type="entry name" value="S_TKc"/>
    <property type="match status" value="1"/>
</dbReference>
<feature type="region of interest" description="Disordered" evidence="12">
    <location>
        <begin position="179"/>
        <end position="246"/>
    </location>
</feature>
<feature type="compositionally biased region" description="Polar residues" evidence="12">
    <location>
        <begin position="721"/>
        <end position="737"/>
    </location>
</feature>
<keyword evidence="7 11" id="KW-0067">ATP-binding</keyword>
<feature type="compositionally biased region" description="Polar residues" evidence="12">
    <location>
        <begin position="1240"/>
        <end position="1278"/>
    </location>
</feature>
<feature type="compositionally biased region" description="Polar residues" evidence="12">
    <location>
        <begin position="954"/>
        <end position="966"/>
    </location>
</feature>
<feature type="compositionally biased region" description="Polar residues" evidence="12">
    <location>
        <begin position="1085"/>
        <end position="1094"/>
    </location>
</feature>
<feature type="compositionally biased region" description="Low complexity" evidence="12">
    <location>
        <begin position="823"/>
        <end position="833"/>
    </location>
</feature>
<keyword evidence="3" id="KW-0723">Serine/threonine-protein kinase</keyword>
<sequence length="1846" mass="198812">MKHKSTVASPLGNEHFNLDSTLDLQAHSQTFREQSQESSLPGTDYEIAPSKKNRAVHNQSSNFSNLKLSHSHQQELCSPSSPLNSQSSRFPPTSPSKVPSSAPQLPHHHHSPSTIAQFILKSASSGLASRSLETLDMEQVAAKNDDTAEALRKLDGLSTISVSPKVSRHLVKEYGVLANHASSGSNPGTVIQSRRSTASRPSSTSSSTGKERVSIKDRHKVSDDQVSVSSKKSRSRSIASAKESVSAVASQTEDYSVADQIAEMACQQSPAVARRLSFKLPQASTVGLPSTTYSSFSTHSSSKGVEGSGSSSSSPKTFYNSTTTSGSNGGVSRRASHSKQGPQPVQVEPNSVIGVSSFSGGPSDTSNAAFLNTGKRGSSSSTNYTGGTQSTGTTLDSRDSSLATSVSATASLPHHQVNYSSANGQITTNRSSNTSKSRNSAGSEASLVFSAGLNEQGRNNESSNLGPSKCESGEGMHIPPVPPLPKDYEPYKASNYGSSQIQYPPHSTSQIKNSSTKADNQPPDSHLLLKVNTATSTLNLASSNPSSPPGGLVATSSSSTSATSRFLHSLSSHKTSEDSINSSATHITNSGSGTSVSSKSTKKWSLSAALGIGKVPSFTKDNSHEEGARLPSAISSVSNQRFECRVSSSGSKKDFVDEVNANESNQNYSMGSQASKHSPLVSTTIQSPLHSHPASPVLTEKLTLNTSSSSVSTGETRASALPTNKSGLGSALSSRRTPSGIPFFSRKSSANNSGVAPGKLSISQPLACDESQSSSSFKIKSPRLLEKGDGEGGGRKSILALNAFIRNSVQRKPNLPSQTKEASSIPASSSFSSHVKVNQSPQSARNSEKSSIDKTSGTSHHRKKLSINLSHGGGGCKEPFAETNSPVKKHTFGTKASSLITRKRGKFTKDSLLPPLPPLQMSAIHPTTTQRFESTSSLHAYNSSPSNPPKRQSGDFTHSASFSTRGTRVRTLRESTTSLRKAMPTIDASPHGKNARDEPVKQSTSLQHFDSNTDLRKSQVSKENISVHQVSDTTDTPILSRVSPRQTNPPCSVTPTKIPRAVFRSQKNTSPALKSRISDNHLSLKSDINLTPNGSKDLLSPAKEGQDESMLEDFGILSTRTSSLQCSAVNKRGPEAATGLGNSMIPRTRSRGSISGKPVQRASNNDLKVDSSFHIKDSSTAMTNEEQNQAQRSRNHGSLTIHGSPSSALSAAARLAAARRTVARTQESQAARVSSRRQSTHSTIHPSSNLADQSGVSEFGASETSGLQSSRSSRTLGSKLNLPSRISRSSTTSSVIGLMETNVAPTASRLSSAHDNQSPSSLRGRSPQMSDEETKGDEEMKQYVTRQRNKKLMSGMTSSEIDKLFEFPKAIEPVKAMTNQEALKLYKSYLSDYEKGEILEYQEIYYVGAESEKKMCQGISSTLDPRTGEKIFNYGYDDERGDYQIVKNDHLCFRYEVIDLLGKGSFGQVLECRDHKTGEMVAVKIIRNKKRFHHQALVEIKVLENLLKWDPDDRHCVLKMMDHFSFRGHLCIVNELLSINLYELIRNNSFNGFSVGLIKRFTTQILMSLSLLRHHRVVHCDLKPENILLKHPEKSAIKTIDFGSSCFENEKVYTYIQSRFYRSPDPGETESEQLACIMEVLGMPDKYLVDRSSRRKLFFDSSGAPRPVVNSKGRRRRVGSKTLQSVLKADDELFVDFIAKCLAWDPERRLKPDPAMRHPWILAGRGSSRPSMSTTFSHSSISSRLANRSTTSGISISSPRRKTMQATSNSSCTSGLTQSNSSVILGTNSSISSSIGNTTNSFRLRAQSNAHRQILKNVQPHQSSATSGGAAGDSILRQSLPLKAGP</sequence>
<dbReference type="Pfam" id="PF00069">
    <property type="entry name" value="Pkinase"/>
    <property type="match status" value="1"/>
</dbReference>
<feature type="region of interest" description="Disordered" evidence="12">
    <location>
        <begin position="565"/>
        <end position="600"/>
    </location>
</feature>
<evidence type="ECO:0000256" key="1">
    <source>
        <dbReference type="ARBA" id="ARBA00008867"/>
    </source>
</evidence>
<feature type="compositionally biased region" description="Polar residues" evidence="12">
    <location>
        <begin position="180"/>
        <end position="192"/>
    </location>
</feature>
<feature type="region of interest" description="Disordered" evidence="12">
    <location>
        <begin position="1127"/>
        <end position="1293"/>
    </location>
</feature>
<dbReference type="GO" id="GO:0004712">
    <property type="term" value="F:protein serine/threonine/tyrosine kinase activity"/>
    <property type="evidence" value="ECO:0007669"/>
    <property type="project" value="UniProtKB-EC"/>
</dbReference>
<dbReference type="EMBL" id="CALTRL010005964">
    <property type="protein sequence ID" value="CAH7688229.1"/>
    <property type="molecule type" value="Genomic_DNA"/>
</dbReference>
<dbReference type="PANTHER" id="PTHR24058">
    <property type="entry name" value="DUAL SPECIFICITY PROTEIN KINASE"/>
    <property type="match status" value="1"/>
</dbReference>
<dbReference type="PROSITE" id="PS00107">
    <property type="entry name" value="PROTEIN_KINASE_ATP"/>
    <property type="match status" value="1"/>
</dbReference>
<feature type="compositionally biased region" description="Basic and acidic residues" evidence="12">
    <location>
        <begin position="1167"/>
        <end position="1177"/>
    </location>
</feature>
<evidence type="ECO:0000259" key="13">
    <source>
        <dbReference type="PROSITE" id="PS50011"/>
    </source>
</evidence>
<dbReference type="InterPro" id="IPR008271">
    <property type="entry name" value="Ser/Thr_kinase_AS"/>
</dbReference>
<dbReference type="InterPro" id="IPR042521">
    <property type="entry name" value="DYRK"/>
</dbReference>
<dbReference type="PROSITE" id="PS50011">
    <property type="entry name" value="PROTEIN_KINASE_DOM"/>
    <property type="match status" value="1"/>
</dbReference>
<dbReference type="InterPro" id="IPR011009">
    <property type="entry name" value="Kinase-like_dom_sf"/>
</dbReference>
<feature type="region of interest" description="Disordered" evidence="12">
    <location>
        <begin position="1307"/>
        <end position="1339"/>
    </location>
</feature>
<comment type="catalytic activity">
    <reaction evidence="10">
        <text>L-tyrosyl-[protein] + ATP = O-phospho-L-tyrosyl-[protein] + ADP + H(+)</text>
        <dbReference type="Rhea" id="RHEA:10596"/>
        <dbReference type="Rhea" id="RHEA-COMP:10136"/>
        <dbReference type="Rhea" id="RHEA-COMP:20101"/>
        <dbReference type="ChEBI" id="CHEBI:15378"/>
        <dbReference type="ChEBI" id="CHEBI:30616"/>
        <dbReference type="ChEBI" id="CHEBI:46858"/>
        <dbReference type="ChEBI" id="CHEBI:61978"/>
        <dbReference type="ChEBI" id="CHEBI:456216"/>
        <dbReference type="EC" id="2.7.12.1"/>
    </reaction>
</comment>
<feature type="region of interest" description="Disordered" evidence="12">
    <location>
        <begin position="811"/>
        <end position="897"/>
    </location>
</feature>
<feature type="region of interest" description="Disordered" evidence="12">
    <location>
        <begin position="903"/>
        <end position="922"/>
    </location>
</feature>